<evidence type="ECO:0000313" key="2">
    <source>
        <dbReference type="Proteomes" id="UP000035352"/>
    </source>
</evidence>
<reference evidence="1 2" key="1">
    <citation type="submission" date="2015-05" db="EMBL/GenBank/DDBJ databases">
        <authorList>
            <person name="Tang B."/>
            <person name="Yu Y."/>
        </authorList>
    </citation>
    <scope>NUCLEOTIDE SEQUENCE [LARGE SCALE GENOMIC DNA]</scope>
    <source>
        <strain evidence="1 2">DSM 7029</strain>
    </source>
</reference>
<dbReference type="InterPro" id="IPR037165">
    <property type="entry name" value="AldOxase/xan_DH_Mopterin-bd_sf"/>
</dbReference>
<name>A0A0G3BJ83_9BURK</name>
<proteinExistence type="predicted"/>
<dbReference type="Proteomes" id="UP000035352">
    <property type="component" value="Chromosome"/>
</dbReference>
<organism evidence="1 2">
    <name type="scientific">Caldimonas brevitalea</name>
    <dbReference type="NCBI Taxonomy" id="413882"/>
    <lineage>
        <taxon>Bacteria</taxon>
        <taxon>Pseudomonadati</taxon>
        <taxon>Pseudomonadota</taxon>
        <taxon>Betaproteobacteria</taxon>
        <taxon>Burkholderiales</taxon>
        <taxon>Sphaerotilaceae</taxon>
        <taxon>Caldimonas</taxon>
    </lineage>
</organism>
<dbReference type="AlphaFoldDB" id="A0A0G3BJ83"/>
<dbReference type="Gene3D" id="3.30.365.10">
    <property type="entry name" value="Aldehyde oxidase/xanthine dehydrogenase, molybdopterin binding domain"/>
    <property type="match status" value="1"/>
</dbReference>
<accession>A0A0G3BJ83</accession>
<dbReference type="GO" id="GO:0016491">
    <property type="term" value="F:oxidoreductase activity"/>
    <property type="evidence" value="ECO:0007669"/>
    <property type="project" value="InterPro"/>
</dbReference>
<dbReference type="SUPFAM" id="SSF56003">
    <property type="entry name" value="Molybdenum cofactor-binding domain"/>
    <property type="match status" value="1"/>
</dbReference>
<dbReference type="EMBL" id="CP011371">
    <property type="protein sequence ID" value="AKJ28053.1"/>
    <property type="molecule type" value="Genomic_DNA"/>
</dbReference>
<dbReference type="STRING" id="413882.AAW51_1362"/>
<dbReference type="RefSeq" id="WP_047194004.1">
    <property type="nucleotide sequence ID" value="NZ_CP011371.1"/>
</dbReference>
<keyword evidence="2" id="KW-1185">Reference proteome</keyword>
<gene>
    <name evidence="1" type="ORF">AAW51_1362</name>
</gene>
<dbReference type="KEGG" id="pbh:AAW51_1362"/>
<sequence>MTCPSETPPLPVRLYSVQPGMPITQALLSARLGGREQVLATSGDAEGVLWEAPPERVIERCYWVAAPGIESHPRSLTRIRALTDASGALVAWWQRSQVGPHRGGASWQLPVYVPHVSVYGVTSKNAPSWRTVRQLCTDHFIDEVARALGEDPMDYRRRWSRGGETGAGRGGREWAGVGVVV</sequence>
<evidence type="ECO:0000313" key="1">
    <source>
        <dbReference type="EMBL" id="AKJ28053.1"/>
    </source>
</evidence>
<protein>
    <submittedName>
        <fullName evidence="1">Uncharacterized protein</fullName>
    </submittedName>
</protein>